<comment type="caution">
    <text evidence="2">The sequence shown here is derived from an EMBL/GenBank/DDBJ whole genome shotgun (WGS) entry which is preliminary data.</text>
</comment>
<evidence type="ECO:0000256" key="1">
    <source>
        <dbReference type="SAM" id="SignalP"/>
    </source>
</evidence>
<evidence type="ECO:0000313" key="2">
    <source>
        <dbReference type="EMBL" id="HGS04864.1"/>
    </source>
</evidence>
<accession>A0A7V4G7H7</accession>
<dbReference type="AlphaFoldDB" id="A0A7V4G7H7"/>
<dbReference type="EMBL" id="DSXI01000223">
    <property type="protein sequence ID" value="HGS04864.1"/>
    <property type="molecule type" value="Genomic_DNA"/>
</dbReference>
<proteinExistence type="predicted"/>
<feature type="signal peptide" evidence="1">
    <location>
        <begin position="1"/>
        <end position="22"/>
    </location>
</feature>
<reference evidence="2" key="1">
    <citation type="journal article" date="2020" name="mSystems">
        <title>Genome- and Community-Level Interaction Insights into Carbon Utilization and Element Cycling Functions of Hydrothermarchaeota in Hydrothermal Sediment.</title>
        <authorList>
            <person name="Zhou Z."/>
            <person name="Liu Y."/>
            <person name="Xu W."/>
            <person name="Pan J."/>
            <person name="Luo Z.H."/>
            <person name="Li M."/>
        </authorList>
    </citation>
    <scope>NUCLEOTIDE SEQUENCE [LARGE SCALE GENOMIC DNA]</scope>
    <source>
        <strain evidence="2">SpSt-548</strain>
    </source>
</reference>
<protein>
    <submittedName>
        <fullName evidence="2">Uncharacterized protein</fullName>
    </submittedName>
</protein>
<feature type="chain" id="PRO_5031380236" evidence="1">
    <location>
        <begin position="23"/>
        <end position="156"/>
    </location>
</feature>
<keyword evidence="1" id="KW-0732">Signal</keyword>
<gene>
    <name evidence="2" type="ORF">ENT08_03880</name>
</gene>
<name>A0A7V4G7H7_9BACT</name>
<sequence>MSYALPLAITLLLSLTAAPVQAMNPNATISIDLRAADPAHPKGSWGQGVVTYGIRTYRFQVKGLNVLAPLAIVEMEARGEVYQLKDIADLAGTYKKVQAPVPFLKKEDQGLVVKNQKGVILNLKPVYKPKVKRPPFVQKKLDLDLAKEGLIISRVE</sequence>
<organism evidence="2">
    <name type="scientific">Desulfobacca acetoxidans</name>
    <dbReference type="NCBI Taxonomy" id="60893"/>
    <lineage>
        <taxon>Bacteria</taxon>
        <taxon>Pseudomonadati</taxon>
        <taxon>Thermodesulfobacteriota</taxon>
        <taxon>Desulfobaccia</taxon>
        <taxon>Desulfobaccales</taxon>
        <taxon>Desulfobaccaceae</taxon>
        <taxon>Desulfobacca</taxon>
    </lineage>
</organism>